<reference evidence="3 4" key="1">
    <citation type="submission" date="2020-06" db="EMBL/GenBank/DDBJ databases">
        <authorList>
            <person name="Chanama M."/>
        </authorList>
    </citation>
    <scope>NUCLEOTIDE SEQUENCE [LARGE SCALE GENOMIC DNA]</scope>
    <source>
        <strain evidence="3 4">TBRC6557</strain>
    </source>
</reference>
<feature type="compositionally biased region" description="Low complexity" evidence="1">
    <location>
        <begin position="56"/>
        <end position="71"/>
    </location>
</feature>
<comment type="caution">
    <text evidence="3">The sequence shown here is derived from an EMBL/GenBank/DDBJ whole genome shotgun (WGS) entry which is preliminary data.</text>
</comment>
<accession>A0A7Y6IL89</accession>
<keyword evidence="4" id="KW-1185">Reference proteome</keyword>
<dbReference type="AlphaFoldDB" id="A0A7Y6IL89"/>
<dbReference type="Proteomes" id="UP000546126">
    <property type="component" value="Unassembled WGS sequence"/>
</dbReference>
<feature type="region of interest" description="Disordered" evidence="1">
    <location>
        <begin position="22"/>
        <end position="113"/>
    </location>
</feature>
<dbReference type="EMBL" id="JABWGO010000001">
    <property type="protein sequence ID" value="NUW39835.1"/>
    <property type="molecule type" value="Genomic_DNA"/>
</dbReference>
<feature type="domain" description="Excalibur calcium-binding" evidence="2">
    <location>
        <begin position="75"/>
        <end position="112"/>
    </location>
</feature>
<name>A0A7Y6IL89_9ACTN</name>
<organism evidence="3 4">
    <name type="scientific">Nonomuraea rhodomycinica</name>
    <dbReference type="NCBI Taxonomy" id="1712872"/>
    <lineage>
        <taxon>Bacteria</taxon>
        <taxon>Bacillati</taxon>
        <taxon>Actinomycetota</taxon>
        <taxon>Actinomycetes</taxon>
        <taxon>Streptosporangiales</taxon>
        <taxon>Streptosporangiaceae</taxon>
        <taxon>Nonomuraea</taxon>
    </lineage>
</organism>
<dbReference type="InterPro" id="IPR008613">
    <property type="entry name" value="Excalibur_Ca-bd_domain"/>
</dbReference>
<dbReference type="SMART" id="SM00894">
    <property type="entry name" value="Excalibur"/>
    <property type="match status" value="1"/>
</dbReference>
<sequence>MLPAVDEGPARALLPATSLLTSALHQQRPGRPSSPRTGSIPDVHLTGPLAVLVPAGTDTPTPTPTGGPSSGDDPRFRTCGEANAAGYGPHYRGRDPECSWYQDRDGEGVVCER</sequence>
<dbReference type="Pfam" id="PF05901">
    <property type="entry name" value="Excalibur"/>
    <property type="match status" value="1"/>
</dbReference>
<evidence type="ECO:0000259" key="2">
    <source>
        <dbReference type="SMART" id="SM00894"/>
    </source>
</evidence>
<evidence type="ECO:0000256" key="1">
    <source>
        <dbReference type="SAM" id="MobiDB-lite"/>
    </source>
</evidence>
<protein>
    <submittedName>
        <fullName evidence="3">Excalibur calcium-binding domain-containing protein</fullName>
    </submittedName>
</protein>
<evidence type="ECO:0000313" key="4">
    <source>
        <dbReference type="Proteomes" id="UP000546126"/>
    </source>
</evidence>
<evidence type="ECO:0000313" key="3">
    <source>
        <dbReference type="EMBL" id="NUW39835.1"/>
    </source>
</evidence>
<proteinExistence type="predicted"/>
<gene>
    <name evidence="3" type="ORF">HT134_06770</name>
</gene>
<feature type="compositionally biased region" description="Basic and acidic residues" evidence="1">
    <location>
        <begin position="92"/>
        <end position="113"/>
    </location>
</feature>